<keyword evidence="2" id="KW-1185">Reference proteome</keyword>
<dbReference type="EMBL" id="JASCXX010000023">
    <property type="protein sequence ID" value="MDI6450668.1"/>
    <property type="molecule type" value="Genomic_DNA"/>
</dbReference>
<evidence type="ECO:0008006" key="3">
    <source>
        <dbReference type="Google" id="ProtNLM"/>
    </source>
</evidence>
<evidence type="ECO:0000313" key="2">
    <source>
        <dbReference type="Proteomes" id="UP001431776"/>
    </source>
</evidence>
<dbReference type="AlphaFoldDB" id="A0AAW6TY47"/>
<reference evidence="1" key="1">
    <citation type="submission" date="2023-05" db="EMBL/GenBank/DDBJ databases">
        <title>Anaerotaeda fermentans gen. nov., sp. nov., a novel anaerobic planctomycete of the new family within the order Sedimentisphaerales isolated from Taman Peninsula, Russia.</title>
        <authorList>
            <person name="Khomyakova M.A."/>
            <person name="Merkel A.Y."/>
            <person name="Slobodkin A.I."/>
        </authorList>
    </citation>
    <scope>NUCLEOTIDE SEQUENCE</scope>
    <source>
        <strain evidence="1">M17dextr</strain>
    </source>
</reference>
<name>A0AAW6TY47_9BACT</name>
<accession>A0AAW6TY47</accession>
<sequence length="248" mass="28846">MNYQFSLENVSQHIVKYGVDIRPAISPEQDRTKLQDYGNWLVEQFPDVFETLLSGPRELRVQRTFILPNTKRVELPTFVLTPRGPVFTLPERLFIDRPHELSIPDRDKIFRKAFDELRTRFGERTVPRVGVVHEFVFDTGYVPSLDVVASSLKHDLWRQKAANLRIFMEAPSEGKNVNIDIRPTYLQRSVRRNEVVPAEDMKFGIIVNVDINNQQLAEDLTKAQVNDILVFASDYVPDELIKFLNNEY</sequence>
<dbReference type="Proteomes" id="UP001431776">
    <property type="component" value="Unassembled WGS sequence"/>
</dbReference>
<proteinExistence type="predicted"/>
<organism evidence="1 2">
    <name type="scientific">Anaerobaca lacustris</name>
    <dbReference type="NCBI Taxonomy" id="3044600"/>
    <lineage>
        <taxon>Bacteria</taxon>
        <taxon>Pseudomonadati</taxon>
        <taxon>Planctomycetota</taxon>
        <taxon>Phycisphaerae</taxon>
        <taxon>Sedimentisphaerales</taxon>
        <taxon>Anaerobacaceae</taxon>
        <taxon>Anaerobaca</taxon>
    </lineage>
</organism>
<dbReference type="RefSeq" id="WP_349246079.1">
    <property type="nucleotide sequence ID" value="NZ_JASCXX010000023.1"/>
</dbReference>
<gene>
    <name evidence="1" type="ORF">QJ522_16540</name>
</gene>
<evidence type="ECO:0000313" key="1">
    <source>
        <dbReference type="EMBL" id="MDI6450668.1"/>
    </source>
</evidence>
<comment type="caution">
    <text evidence="1">The sequence shown here is derived from an EMBL/GenBank/DDBJ whole genome shotgun (WGS) entry which is preliminary data.</text>
</comment>
<protein>
    <recommendedName>
        <fullName evidence="3">TIGR04255 family protein</fullName>
    </recommendedName>
</protein>